<reference evidence="5 6" key="1">
    <citation type="submission" date="2024-06" db="EMBL/GenBank/DDBJ databases">
        <authorList>
            <person name="Pan Q."/>
            <person name="Wen M."/>
            <person name="Jouanno E."/>
            <person name="Zahm M."/>
            <person name="Klopp C."/>
            <person name="Cabau C."/>
            <person name="Louis A."/>
            <person name="Berthelot C."/>
            <person name="Parey E."/>
            <person name="Roest Crollius H."/>
            <person name="Montfort J."/>
            <person name="Robinson-Rechavi M."/>
            <person name="Bouchez O."/>
            <person name="Lampietro C."/>
            <person name="Lopez Roques C."/>
            <person name="Donnadieu C."/>
            <person name="Postlethwait J."/>
            <person name="Bobe J."/>
            <person name="Verreycken H."/>
            <person name="Guiguen Y."/>
        </authorList>
    </citation>
    <scope>NUCLEOTIDE SEQUENCE [LARGE SCALE GENOMIC DNA]</scope>
    <source>
        <strain evidence="5">Up_M1</strain>
        <tissue evidence="5">Testis</tissue>
    </source>
</reference>
<dbReference type="PANTHER" id="PTHR21664">
    <property type="entry name" value="CHRONIC MYELOGENOUS LEUKEMIA TUMOR ANTIGEN 66"/>
    <property type="match status" value="1"/>
</dbReference>
<keyword evidence="4" id="KW-0539">Nucleus</keyword>
<evidence type="ECO:0000256" key="3">
    <source>
        <dbReference type="ARBA" id="ARBA00022490"/>
    </source>
</evidence>
<dbReference type="AlphaFoldDB" id="A0ABD0VYQ5"/>
<dbReference type="GO" id="GO:0005634">
    <property type="term" value="C:nucleus"/>
    <property type="evidence" value="ECO:0007669"/>
    <property type="project" value="UniProtKB-SubCell"/>
</dbReference>
<dbReference type="PANTHER" id="PTHR21664:SF1">
    <property type="entry name" value="NUDC DOMAIN-CONTAINING PROTEIN 1"/>
    <property type="match status" value="1"/>
</dbReference>
<dbReference type="GO" id="GO:0005737">
    <property type="term" value="C:cytoplasm"/>
    <property type="evidence" value="ECO:0007669"/>
    <property type="project" value="UniProtKB-SubCell"/>
</dbReference>
<sequence length="163" mass="17911">MAASNYSLKVNRQLLDPSFESYRLSLDHIPIYNVELDAAVAEVKLKDSQYSLDHVRAFGMYNYLHIDPWYEDSVYFVDCKGRVLNLNVTLVSLLSDKSSTTAALWLILRPTSTLKEASISAPLPGHAPCQSFATTPHASTVALAPSALPSLLLLIQPSPHLAV</sequence>
<comment type="caution">
    <text evidence="5">The sequence shown here is derived from an EMBL/GenBank/DDBJ whole genome shotgun (WGS) entry which is preliminary data.</text>
</comment>
<protein>
    <submittedName>
        <fullName evidence="5">Uncharacterized protein</fullName>
    </submittedName>
</protein>
<keyword evidence="3" id="KW-0963">Cytoplasm</keyword>
<proteinExistence type="predicted"/>
<evidence type="ECO:0000313" key="6">
    <source>
        <dbReference type="Proteomes" id="UP001557470"/>
    </source>
</evidence>
<organism evidence="5 6">
    <name type="scientific">Umbra pygmaea</name>
    <name type="common">Eastern mudminnow</name>
    <dbReference type="NCBI Taxonomy" id="75934"/>
    <lineage>
        <taxon>Eukaryota</taxon>
        <taxon>Metazoa</taxon>
        <taxon>Chordata</taxon>
        <taxon>Craniata</taxon>
        <taxon>Vertebrata</taxon>
        <taxon>Euteleostomi</taxon>
        <taxon>Actinopterygii</taxon>
        <taxon>Neopterygii</taxon>
        <taxon>Teleostei</taxon>
        <taxon>Protacanthopterygii</taxon>
        <taxon>Esociformes</taxon>
        <taxon>Umbridae</taxon>
        <taxon>Umbra</taxon>
    </lineage>
</organism>
<dbReference type="Proteomes" id="UP001557470">
    <property type="component" value="Unassembled WGS sequence"/>
</dbReference>
<accession>A0ABD0VYQ5</accession>
<evidence type="ECO:0000256" key="2">
    <source>
        <dbReference type="ARBA" id="ARBA00004496"/>
    </source>
</evidence>
<evidence type="ECO:0000313" key="5">
    <source>
        <dbReference type="EMBL" id="KAL0962611.1"/>
    </source>
</evidence>
<evidence type="ECO:0000256" key="4">
    <source>
        <dbReference type="ARBA" id="ARBA00023242"/>
    </source>
</evidence>
<dbReference type="EMBL" id="JAGEUA010000011">
    <property type="protein sequence ID" value="KAL0962611.1"/>
    <property type="molecule type" value="Genomic_DNA"/>
</dbReference>
<gene>
    <name evidence="5" type="ORF">UPYG_G00342580</name>
</gene>
<name>A0ABD0VYQ5_UMBPY</name>
<comment type="subcellular location">
    <subcellularLocation>
        <location evidence="2">Cytoplasm</location>
    </subcellularLocation>
    <subcellularLocation>
        <location evidence="1">Nucleus</location>
    </subcellularLocation>
</comment>
<dbReference type="InterPro" id="IPR037895">
    <property type="entry name" value="NUDCD1"/>
</dbReference>
<evidence type="ECO:0000256" key="1">
    <source>
        <dbReference type="ARBA" id="ARBA00004123"/>
    </source>
</evidence>
<keyword evidence="6" id="KW-1185">Reference proteome</keyword>